<dbReference type="KEGG" id="bvz:BRAD3257_8550"/>
<dbReference type="EMBL" id="LS398110">
    <property type="protein sequence ID" value="SPP99135.1"/>
    <property type="molecule type" value="Genomic_DNA"/>
</dbReference>
<name>A0A2U3QCU0_9BRAD</name>
<protein>
    <submittedName>
        <fullName evidence="2">Uncharacterized protein</fullName>
    </submittedName>
</protein>
<proteinExistence type="predicted"/>
<sequence length="58" mass="6195">MIGRRCIGNLAAPPLPPTPLAGEGWGEGGSAGKTPPEERTLTRAASSMRHDLSRKRER</sequence>
<dbReference type="Proteomes" id="UP000246085">
    <property type="component" value="Chromosome BRAD3257"/>
</dbReference>
<feature type="region of interest" description="Disordered" evidence="1">
    <location>
        <begin position="1"/>
        <end position="58"/>
    </location>
</feature>
<accession>A0A2U3QCU0</accession>
<evidence type="ECO:0000256" key="1">
    <source>
        <dbReference type="SAM" id="MobiDB-lite"/>
    </source>
</evidence>
<evidence type="ECO:0000313" key="2">
    <source>
        <dbReference type="EMBL" id="SPP99135.1"/>
    </source>
</evidence>
<evidence type="ECO:0000313" key="3">
    <source>
        <dbReference type="Proteomes" id="UP000246085"/>
    </source>
</evidence>
<dbReference type="AlphaFoldDB" id="A0A2U3QCU0"/>
<feature type="compositionally biased region" description="Basic and acidic residues" evidence="1">
    <location>
        <begin position="48"/>
        <end position="58"/>
    </location>
</feature>
<gene>
    <name evidence="2" type="ORF">BRAD3257_8550</name>
</gene>
<reference evidence="2 3" key="1">
    <citation type="submission" date="2018-03" db="EMBL/GenBank/DDBJ databases">
        <authorList>
            <person name="Gully D."/>
        </authorList>
    </citation>
    <scope>NUCLEOTIDE SEQUENCE [LARGE SCALE GENOMIC DNA]</scope>
    <source>
        <strain evidence="2">ORS3257</strain>
    </source>
</reference>
<organism evidence="2 3">
    <name type="scientific">Bradyrhizobium vignae</name>
    <dbReference type="NCBI Taxonomy" id="1549949"/>
    <lineage>
        <taxon>Bacteria</taxon>
        <taxon>Pseudomonadati</taxon>
        <taxon>Pseudomonadota</taxon>
        <taxon>Alphaproteobacteria</taxon>
        <taxon>Hyphomicrobiales</taxon>
        <taxon>Nitrobacteraceae</taxon>
        <taxon>Bradyrhizobium</taxon>
    </lineage>
</organism>